<name>A0AA39JLF5_9AGAR</name>
<evidence type="ECO:0008006" key="4">
    <source>
        <dbReference type="Google" id="ProtNLM"/>
    </source>
</evidence>
<protein>
    <recommendedName>
        <fullName evidence="4">Secreted protein</fullName>
    </recommendedName>
</protein>
<organism evidence="2 3">
    <name type="scientific">Armillaria borealis</name>
    <dbReference type="NCBI Taxonomy" id="47425"/>
    <lineage>
        <taxon>Eukaryota</taxon>
        <taxon>Fungi</taxon>
        <taxon>Dikarya</taxon>
        <taxon>Basidiomycota</taxon>
        <taxon>Agaricomycotina</taxon>
        <taxon>Agaricomycetes</taxon>
        <taxon>Agaricomycetidae</taxon>
        <taxon>Agaricales</taxon>
        <taxon>Marasmiineae</taxon>
        <taxon>Physalacriaceae</taxon>
        <taxon>Armillaria</taxon>
    </lineage>
</organism>
<proteinExistence type="predicted"/>
<keyword evidence="1" id="KW-0732">Signal</keyword>
<keyword evidence="3" id="KW-1185">Reference proteome</keyword>
<feature type="signal peptide" evidence="1">
    <location>
        <begin position="1"/>
        <end position="17"/>
    </location>
</feature>
<dbReference type="EMBL" id="JAUEPT010000025">
    <property type="protein sequence ID" value="KAK0442603.1"/>
    <property type="molecule type" value="Genomic_DNA"/>
</dbReference>
<evidence type="ECO:0000313" key="2">
    <source>
        <dbReference type="EMBL" id="KAK0442603.1"/>
    </source>
</evidence>
<sequence>MQHSFSLLIMSVSLTVGIDVTDAMLVRFRCRYNEGSYHHVLDVVFTAILRVRAYRTVATTVYMTICHVIMDD</sequence>
<gene>
    <name evidence="2" type="ORF">EV421DRAFT_569565</name>
</gene>
<evidence type="ECO:0000256" key="1">
    <source>
        <dbReference type="SAM" id="SignalP"/>
    </source>
</evidence>
<dbReference type="AlphaFoldDB" id="A0AA39JLF5"/>
<evidence type="ECO:0000313" key="3">
    <source>
        <dbReference type="Proteomes" id="UP001175226"/>
    </source>
</evidence>
<feature type="chain" id="PRO_5041268845" description="Secreted protein" evidence="1">
    <location>
        <begin position="18"/>
        <end position="72"/>
    </location>
</feature>
<comment type="caution">
    <text evidence="2">The sequence shown here is derived from an EMBL/GenBank/DDBJ whole genome shotgun (WGS) entry which is preliminary data.</text>
</comment>
<dbReference type="Proteomes" id="UP001175226">
    <property type="component" value="Unassembled WGS sequence"/>
</dbReference>
<accession>A0AA39JLF5</accession>
<reference evidence="2" key="1">
    <citation type="submission" date="2023-06" db="EMBL/GenBank/DDBJ databases">
        <authorList>
            <consortium name="Lawrence Berkeley National Laboratory"/>
            <person name="Ahrendt S."/>
            <person name="Sahu N."/>
            <person name="Indic B."/>
            <person name="Wong-Bajracharya J."/>
            <person name="Merenyi Z."/>
            <person name="Ke H.-M."/>
            <person name="Monk M."/>
            <person name="Kocsube S."/>
            <person name="Drula E."/>
            <person name="Lipzen A."/>
            <person name="Balint B."/>
            <person name="Henrissat B."/>
            <person name="Andreopoulos B."/>
            <person name="Martin F.M."/>
            <person name="Harder C.B."/>
            <person name="Rigling D."/>
            <person name="Ford K.L."/>
            <person name="Foster G.D."/>
            <person name="Pangilinan J."/>
            <person name="Papanicolaou A."/>
            <person name="Barry K."/>
            <person name="LaButti K."/>
            <person name="Viragh M."/>
            <person name="Koriabine M."/>
            <person name="Yan M."/>
            <person name="Riley R."/>
            <person name="Champramary S."/>
            <person name="Plett K.L."/>
            <person name="Tsai I.J."/>
            <person name="Slot J."/>
            <person name="Sipos G."/>
            <person name="Plett J."/>
            <person name="Nagy L.G."/>
            <person name="Grigoriev I.V."/>
        </authorList>
    </citation>
    <scope>NUCLEOTIDE SEQUENCE</scope>
    <source>
        <strain evidence="2">FPL87.14</strain>
    </source>
</reference>